<dbReference type="AlphaFoldDB" id="A0AAV9GWQ7"/>
<proteinExistence type="predicted"/>
<evidence type="ECO:0000313" key="2">
    <source>
        <dbReference type="Proteomes" id="UP001321760"/>
    </source>
</evidence>
<dbReference type="Proteomes" id="UP001321760">
    <property type="component" value="Unassembled WGS sequence"/>
</dbReference>
<organism evidence="1 2">
    <name type="scientific">Podospora aff. communis PSN243</name>
    <dbReference type="NCBI Taxonomy" id="3040156"/>
    <lineage>
        <taxon>Eukaryota</taxon>
        <taxon>Fungi</taxon>
        <taxon>Dikarya</taxon>
        <taxon>Ascomycota</taxon>
        <taxon>Pezizomycotina</taxon>
        <taxon>Sordariomycetes</taxon>
        <taxon>Sordariomycetidae</taxon>
        <taxon>Sordariales</taxon>
        <taxon>Podosporaceae</taxon>
        <taxon>Podospora</taxon>
    </lineage>
</organism>
<reference evidence="1" key="1">
    <citation type="journal article" date="2023" name="Mol. Phylogenet. Evol.">
        <title>Genome-scale phylogeny and comparative genomics of the fungal order Sordariales.</title>
        <authorList>
            <person name="Hensen N."/>
            <person name="Bonometti L."/>
            <person name="Westerberg I."/>
            <person name="Brannstrom I.O."/>
            <person name="Guillou S."/>
            <person name="Cros-Aarteil S."/>
            <person name="Calhoun S."/>
            <person name="Haridas S."/>
            <person name="Kuo A."/>
            <person name="Mondo S."/>
            <person name="Pangilinan J."/>
            <person name="Riley R."/>
            <person name="LaButti K."/>
            <person name="Andreopoulos B."/>
            <person name="Lipzen A."/>
            <person name="Chen C."/>
            <person name="Yan M."/>
            <person name="Daum C."/>
            <person name="Ng V."/>
            <person name="Clum A."/>
            <person name="Steindorff A."/>
            <person name="Ohm R.A."/>
            <person name="Martin F."/>
            <person name="Silar P."/>
            <person name="Natvig D.O."/>
            <person name="Lalanne C."/>
            <person name="Gautier V."/>
            <person name="Ament-Velasquez S.L."/>
            <person name="Kruys A."/>
            <person name="Hutchinson M.I."/>
            <person name="Powell A.J."/>
            <person name="Barry K."/>
            <person name="Miller A.N."/>
            <person name="Grigoriev I.V."/>
            <person name="Debuchy R."/>
            <person name="Gladieux P."/>
            <person name="Hiltunen Thoren M."/>
            <person name="Johannesson H."/>
        </authorList>
    </citation>
    <scope>NUCLEOTIDE SEQUENCE</scope>
    <source>
        <strain evidence="1">PSN243</strain>
    </source>
</reference>
<evidence type="ECO:0000313" key="1">
    <source>
        <dbReference type="EMBL" id="KAK4450996.1"/>
    </source>
</evidence>
<keyword evidence="2" id="KW-1185">Reference proteome</keyword>
<protein>
    <submittedName>
        <fullName evidence="1">Uncharacterized protein</fullName>
    </submittedName>
</protein>
<gene>
    <name evidence="1" type="ORF">QBC34DRAFT_401958</name>
</gene>
<sequence>MTEIHTNYKNLKNAKHNVVMGLLVCLLGEQLQSAPLTRGDKQNLYEKMGIQCDLLNQNGYQHALVTTAWQEYSEWHGKFIQNLQEMTRVAE</sequence>
<accession>A0AAV9GWQ7</accession>
<name>A0AAV9GWQ7_9PEZI</name>
<reference evidence="1" key="2">
    <citation type="submission" date="2023-05" db="EMBL/GenBank/DDBJ databases">
        <authorList>
            <consortium name="Lawrence Berkeley National Laboratory"/>
            <person name="Steindorff A."/>
            <person name="Hensen N."/>
            <person name="Bonometti L."/>
            <person name="Westerberg I."/>
            <person name="Brannstrom I.O."/>
            <person name="Guillou S."/>
            <person name="Cros-Aarteil S."/>
            <person name="Calhoun S."/>
            <person name="Haridas S."/>
            <person name="Kuo A."/>
            <person name="Mondo S."/>
            <person name="Pangilinan J."/>
            <person name="Riley R."/>
            <person name="Labutti K."/>
            <person name="Andreopoulos B."/>
            <person name="Lipzen A."/>
            <person name="Chen C."/>
            <person name="Yanf M."/>
            <person name="Daum C."/>
            <person name="Ng V."/>
            <person name="Clum A."/>
            <person name="Ohm R."/>
            <person name="Martin F."/>
            <person name="Silar P."/>
            <person name="Natvig D."/>
            <person name="Lalanne C."/>
            <person name="Gautier V."/>
            <person name="Ament-Velasquez S.L."/>
            <person name="Kruys A."/>
            <person name="Hutchinson M.I."/>
            <person name="Powell A.J."/>
            <person name="Barry K."/>
            <person name="Miller A.N."/>
            <person name="Grigoriev I.V."/>
            <person name="Debuchy R."/>
            <person name="Gladieux P."/>
            <person name="Thoren M.H."/>
            <person name="Johannesson H."/>
        </authorList>
    </citation>
    <scope>NUCLEOTIDE SEQUENCE</scope>
    <source>
        <strain evidence="1">PSN243</strain>
    </source>
</reference>
<dbReference type="EMBL" id="MU865930">
    <property type="protein sequence ID" value="KAK4450996.1"/>
    <property type="molecule type" value="Genomic_DNA"/>
</dbReference>
<comment type="caution">
    <text evidence="1">The sequence shown here is derived from an EMBL/GenBank/DDBJ whole genome shotgun (WGS) entry which is preliminary data.</text>
</comment>